<dbReference type="InterPro" id="IPR051945">
    <property type="entry name" value="RRM_MRD1_RNA_proc_ribogen"/>
</dbReference>
<feature type="compositionally biased region" description="Basic residues" evidence="6">
    <location>
        <begin position="587"/>
        <end position="607"/>
    </location>
</feature>
<feature type="compositionally biased region" description="Basic and acidic residues" evidence="6">
    <location>
        <begin position="15"/>
        <end position="41"/>
    </location>
</feature>
<dbReference type="KEGG" id="bbes:BESB_039460"/>
<feature type="compositionally biased region" description="Low complexity" evidence="6">
    <location>
        <begin position="1"/>
        <end position="13"/>
    </location>
</feature>
<feature type="region of interest" description="Disordered" evidence="6">
    <location>
        <begin position="566"/>
        <end position="610"/>
    </location>
</feature>
<comment type="subcellular location">
    <subcellularLocation>
        <location evidence="1">Nucleus</location>
    </subcellularLocation>
</comment>
<protein>
    <submittedName>
        <fullName evidence="8">RNA recognition motif-containing protein</fullName>
    </submittedName>
</protein>
<evidence type="ECO:0000256" key="3">
    <source>
        <dbReference type="ARBA" id="ARBA00022884"/>
    </source>
</evidence>
<comment type="caution">
    <text evidence="8">The sequence shown here is derived from an EMBL/GenBank/DDBJ whole genome shotgun (WGS) entry which is preliminary data.</text>
</comment>
<feature type="domain" description="RRM" evidence="7">
    <location>
        <begin position="153"/>
        <end position="238"/>
    </location>
</feature>
<dbReference type="Proteomes" id="UP000224006">
    <property type="component" value="Chromosome II"/>
</dbReference>
<dbReference type="InterPro" id="IPR000504">
    <property type="entry name" value="RRM_dom"/>
</dbReference>
<dbReference type="STRING" id="94643.A0A2A9MG54"/>
<feature type="compositionally biased region" description="Low complexity" evidence="6">
    <location>
        <begin position="84"/>
        <end position="97"/>
    </location>
</feature>
<feature type="compositionally biased region" description="Basic residues" evidence="6">
    <location>
        <begin position="701"/>
        <end position="720"/>
    </location>
</feature>
<dbReference type="SUPFAM" id="SSF54928">
    <property type="entry name" value="RNA-binding domain, RBD"/>
    <property type="match status" value="1"/>
</dbReference>
<feature type="compositionally biased region" description="Basic and acidic residues" evidence="6">
    <location>
        <begin position="566"/>
        <end position="578"/>
    </location>
</feature>
<proteinExistence type="predicted"/>
<keyword evidence="3 5" id="KW-0694">RNA-binding</keyword>
<evidence type="ECO:0000313" key="9">
    <source>
        <dbReference type="Proteomes" id="UP000224006"/>
    </source>
</evidence>
<sequence length="747" mass="82980">MGSAPASSPAASSEGQRKGEPRHRGNKFDKKRAEKHPDRDSRKRFHPDSQGGGKLEKKPKFNRCTELHHKQGPGQQVDKPRLNTPDSQQAADSSSTSRFHQRPQKRREGGGSPARPASAPGEHKKFINNQKMPSARYYAAPKTDEERAEERKRSIFVSNLPPDVTRDELNSIFNAFGPLATTKLVMGGATEDQAGKKEKGMARSAFVIFRDEASAARALAAGAGAPMKRALHAPEQQKKVAGLRGTLPQVGAMSVFAAEALSLSQEAEEEEDAPAVAEQRDLMLRGQTLVVRPVLAREEAQKLKTQGGQWTKKEQSAARRNLQLAFVGMISPKSAAFQELPPPEQRRRLQAWQEKREKMKNPNYFVNPTRLSVRNLPASASANDIREKAAHFLVKSSEFAELQTQRLKVREALQAPCAKEKAGGDEAAQGQARQARVTEFARLHPKQQRRLAEQAILKVRIIRDKERRRASSPYLPAAAQSGAEATEKRSLGFAFVDCADATVAEIVLNFLGSCTSQDFLPEGLSLLDGAKGKQSWRKLMVEYAMEDARKVKIKEDKNRAYVQMLERQKKSEEGKDTEGLPAAGKPLSKKLKTYSRGKRQRERRRQARLAAAGLAADAALLAGHAEGQKCQPAASREASSPPEKEPSKKRIDGKEARAAEEKKPRKEKKKRKKSKEEDRDDASTADDEVLVFDDEGETHKPRVYPKRIKSHPDSRRRRKQANGAEDNESLEEDFLKKRVKSLLSGQA</sequence>
<evidence type="ECO:0000259" key="7">
    <source>
        <dbReference type="PROSITE" id="PS50102"/>
    </source>
</evidence>
<dbReference type="OrthoDB" id="331851at2759"/>
<dbReference type="GO" id="GO:0005634">
    <property type="term" value="C:nucleus"/>
    <property type="evidence" value="ECO:0007669"/>
    <property type="project" value="UniProtKB-SubCell"/>
</dbReference>
<dbReference type="Pfam" id="PF00076">
    <property type="entry name" value="RRM_1"/>
    <property type="match status" value="1"/>
</dbReference>
<dbReference type="VEuPathDB" id="ToxoDB:BESB_039460"/>
<dbReference type="InterPro" id="IPR012677">
    <property type="entry name" value="Nucleotide-bd_a/b_plait_sf"/>
</dbReference>
<feature type="compositionally biased region" description="Basic and acidic residues" evidence="6">
    <location>
        <begin position="642"/>
        <end position="664"/>
    </location>
</feature>
<dbReference type="SMART" id="SM00360">
    <property type="entry name" value="RRM"/>
    <property type="match status" value="1"/>
</dbReference>
<name>A0A2A9MG54_BESBE</name>
<keyword evidence="9" id="KW-1185">Reference proteome</keyword>
<dbReference type="Gene3D" id="3.30.70.330">
    <property type="match status" value="2"/>
</dbReference>
<dbReference type="AlphaFoldDB" id="A0A2A9MG54"/>
<evidence type="ECO:0000256" key="5">
    <source>
        <dbReference type="PROSITE-ProRule" id="PRU00176"/>
    </source>
</evidence>
<dbReference type="PANTHER" id="PTHR48039:SF5">
    <property type="entry name" value="RNA-BINDING PROTEIN 28"/>
    <property type="match status" value="1"/>
</dbReference>
<evidence type="ECO:0000256" key="2">
    <source>
        <dbReference type="ARBA" id="ARBA00022737"/>
    </source>
</evidence>
<dbReference type="PROSITE" id="PS50102">
    <property type="entry name" value="RRM"/>
    <property type="match status" value="1"/>
</dbReference>
<keyword evidence="2" id="KW-0677">Repeat</keyword>
<gene>
    <name evidence="8" type="ORF">BESB_039460</name>
</gene>
<dbReference type="EMBL" id="NWUJ01000002">
    <property type="protein sequence ID" value="PFH37488.1"/>
    <property type="molecule type" value="Genomic_DNA"/>
</dbReference>
<dbReference type="PANTHER" id="PTHR48039">
    <property type="entry name" value="RNA-BINDING MOTIF PROTEIN 14B"/>
    <property type="match status" value="1"/>
</dbReference>
<evidence type="ECO:0000256" key="1">
    <source>
        <dbReference type="ARBA" id="ARBA00004123"/>
    </source>
</evidence>
<evidence type="ECO:0000313" key="8">
    <source>
        <dbReference type="EMBL" id="PFH37488.1"/>
    </source>
</evidence>
<feature type="compositionally biased region" description="Acidic residues" evidence="6">
    <location>
        <begin position="678"/>
        <end position="696"/>
    </location>
</feature>
<organism evidence="8 9">
    <name type="scientific">Besnoitia besnoiti</name>
    <name type="common">Apicomplexan protozoan</name>
    <dbReference type="NCBI Taxonomy" id="94643"/>
    <lineage>
        <taxon>Eukaryota</taxon>
        <taxon>Sar</taxon>
        <taxon>Alveolata</taxon>
        <taxon>Apicomplexa</taxon>
        <taxon>Conoidasida</taxon>
        <taxon>Coccidia</taxon>
        <taxon>Eucoccidiorida</taxon>
        <taxon>Eimeriorina</taxon>
        <taxon>Sarcocystidae</taxon>
        <taxon>Besnoitia</taxon>
    </lineage>
</organism>
<feature type="compositionally biased region" description="Basic and acidic residues" evidence="6">
    <location>
        <begin position="142"/>
        <end position="153"/>
    </location>
</feature>
<dbReference type="GeneID" id="40308927"/>
<feature type="compositionally biased region" description="Basic and acidic residues" evidence="6">
    <location>
        <begin position="54"/>
        <end position="69"/>
    </location>
</feature>
<keyword evidence="4" id="KW-0539">Nucleus</keyword>
<feature type="region of interest" description="Disordered" evidence="6">
    <location>
        <begin position="1"/>
        <end position="153"/>
    </location>
</feature>
<accession>A0A2A9MG54</accession>
<dbReference type="GO" id="GO:0003729">
    <property type="term" value="F:mRNA binding"/>
    <property type="evidence" value="ECO:0007669"/>
    <property type="project" value="TreeGrafter"/>
</dbReference>
<dbReference type="InterPro" id="IPR035979">
    <property type="entry name" value="RBD_domain_sf"/>
</dbReference>
<dbReference type="RefSeq" id="XP_029221497.1">
    <property type="nucleotide sequence ID" value="XM_029362532.1"/>
</dbReference>
<reference evidence="8 9" key="1">
    <citation type="submission" date="2017-09" db="EMBL/GenBank/DDBJ databases">
        <title>Genome sequencing of Besnoitia besnoiti strain Bb-Ger1.</title>
        <authorList>
            <person name="Schares G."/>
            <person name="Venepally P."/>
            <person name="Lorenzi H.A."/>
        </authorList>
    </citation>
    <scope>NUCLEOTIDE SEQUENCE [LARGE SCALE GENOMIC DNA]</scope>
    <source>
        <strain evidence="8 9">Bb-Ger1</strain>
    </source>
</reference>
<evidence type="ECO:0000256" key="6">
    <source>
        <dbReference type="SAM" id="MobiDB-lite"/>
    </source>
</evidence>
<evidence type="ECO:0000256" key="4">
    <source>
        <dbReference type="ARBA" id="ARBA00023242"/>
    </source>
</evidence>
<feature type="region of interest" description="Disordered" evidence="6">
    <location>
        <begin position="625"/>
        <end position="731"/>
    </location>
</feature>